<organism evidence="2 3">
    <name type="scientific">Cystobacter fuscus (strain ATCC 25194 / DSM 2262 / NBRC 100088 / M29)</name>
    <dbReference type="NCBI Taxonomy" id="1242864"/>
    <lineage>
        <taxon>Bacteria</taxon>
        <taxon>Pseudomonadati</taxon>
        <taxon>Myxococcota</taxon>
        <taxon>Myxococcia</taxon>
        <taxon>Myxococcales</taxon>
        <taxon>Cystobacterineae</taxon>
        <taxon>Archangiaceae</taxon>
        <taxon>Cystobacter</taxon>
    </lineage>
</organism>
<dbReference type="RefSeq" id="WP_002623463.1">
    <property type="nucleotide sequence ID" value="NZ_ANAH02000005.1"/>
</dbReference>
<evidence type="ECO:0000256" key="1">
    <source>
        <dbReference type="SAM" id="MobiDB-lite"/>
    </source>
</evidence>
<dbReference type="EMBL" id="ANAH02000005">
    <property type="protein sequence ID" value="EPX63485.1"/>
    <property type="molecule type" value="Genomic_DNA"/>
</dbReference>
<dbReference type="eggNOG" id="ENOG50316TF">
    <property type="taxonomic scope" value="Bacteria"/>
</dbReference>
<comment type="caution">
    <text evidence="2">The sequence shown here is derived from an EMBL/GenBank/DDBJ whole genome shotgun (WGS) entry which is preliminary data.</text>
</comment>
<dbReference type="Proteomes" id="UP000011682">
    <property type="component" value="Unassembled WGS sequence"/>
</dbReference>
<protein>
    <submittedName>
        <fullName evidence="2">Uncharacterized protein</fullName>
    </submittedName>
</protein>
<gene>
    <name evidence="2" type="ORF">D187_005891</name>
</gene>
<sequence length="409" mass="43861">MKHDTRKASASEHSRRTSPWRSPACIVPLIALMLTSGCLGHHYEVSRGELERLVQTPPQERGRNIYAVQRFSTAEDPEPAPAWEPPPGEPPPGYGVTHHGHWVPSLYFDFYGTPYYEPPIYRSPVVATAADVHGSSAGGGVHGASPVPDNVTSSSSSGGSSSGGLGNINGVDKLLVVAVVVGVAVGIGLAATEGARYEGSIAVHPHHPVHLWHRDGRQSIVALDELTAADLSTVSEVTLSGEEGAGMWLSGAAPLNRAGFSYQFGAGNDSLALPRGRTERGPGFRFALGYYPTKTFGLLADTRLQFDDNAVRGYYNARLGLEAQWYPLSLWRLHLGPFVGGGQSWSATAGVGLPTTEGTRPYISFGALAELELTTRLGLTFRWTQDWLPSSNPDTRGFVHSWSLGFSVY</sequence>
<name>S9PGK1_CYSF2</name>
<dbReference type="AlphaFoldDB" id="S9PGK1"/>
<keyword evidence="3" id="KW-1185">Reference proteome</keyword>
<reference evidence="2" key="1">
    <citation type="submission" date="2013-05" db="EMBL/GenBank/DDBJ databases">
        <title>Genome assembly of Cystobacter fuscus DSM 2262.</title>
        <authorList>
            <person name="Sharma G."/>
            <person name="Khatri I."/>
            <person name="Kaur C."/>
            <person name="Mayilraj S."/>
            <person name="Subramanian S."/>
        </authorList>
    </citation>
    <scope>NUCLEOTIDE SEQUENCE [LARGE SCALE GENOMIC DNA]</scope>
    <source>
        <strain evidence="2">DSM 2262</strain>
    </source>
</reference>
<feature type="region of interest" description="Disordered" evidence="1">
    <location>
        <begin position="136"/>
        <end position="162"/>
    </location>
</feature>
<feature type="compositionally biased region" description="Low complexity" evidence="1">
    <location>
        <begin position="143"/>
        <end position="159"/>
    </location>
</feature>
<evidence type="ECO:0000313" key="2">
    <source>
        <dbReference type="EMBL" id="EPX63485.1"/>
    </source>
</evidence>
<accession>S9PGK1</accession>
<evidence type="ECO:0000313" key="3">
    <source>
        <dbReference type="Proteomes" id="UP000011682"/>
    </source>
</evidence>
<dbReference type="OrthoDB" id="5506521at2"/>
<proteinExistence type="predicted"/>